<gene>
    <name evidence="2" type="ORF">HYPSUDRAFT_48610</name>
</gene>
<feature type="region of interest" description="Disordered" evidence="1">
    <location>
        <begin position="249"/>
        <end position="311"/>
    </location>
</feature>
<feature type="compositionally biased region" description="Acidic residues" evidence="1">
    <location>
        <begin position="418"/>
        <end position="428"/>
    </location>
</feature>
<feature type="compositionally biased region" description="Polar residues" evidence="1">
    <location>
        <begin position="649"/>
        <end position="664"/>
    </location>
</feature>
<feature type="region of interest" description="Disordered" evidence="1">
    <location>
        <begin position="1"/>
        <end position="101"/>
    </location>
</feature>
<feature type="compositionally biased region" description="Pro residues" evidence="1">
    <location>
        <begin position="624"/>
        <end position="646"/>
    </location>
</feature>
<name>A0A0D2P3T0_HYPSF</name>
<feature type="compositionally biased region" description="Low complexity" evidence="1">
    <location>
        <begin position="455"/>
        <end position="466"/>
    </location>
</feature>
<reference evidence="3" key="1">
    <citation type="submission" date="2014-04" db="EMBL/GenBank/DDBJ databases">
        <title>Evolutionary Origins and Diversification of the Mycorrhizal Mutualists.</title>
        <authorList>
            <consortium name="DOE Joint Genome Institute"/>
            <consortium name="Mycorrhizal Genomics Consortium"/>
            <person name="Kohler A."/>
            <person name="Kuo A."/>
            <person name="Nagy L.G."/>
            <person name="Floudas D."/>
            <person name="Copeland A."/>
            <person name="Barry K.W."/>
            <person name="Cichocki N."/>
            <person name="Veneault-Fourrey C."/>
            <person name="LaButti K."/>
            <person name="Lindquist E.A."/>
            <person name="Lipzen A."/>
            <person name="Lundell T."/>
            <person name="Morin E."/>
            <person name="Murat C."/>
            <person name="Riley R."/>
            <person name="Ohm R."/>
            <person name="Sun H."/>
            <person name="Tunlid A."/>
            <person name="Henrissat B."/>
            <person name="Grigoriev I.V."/>
            <person name="Hibbett D.S."/>
            <person name="Martin F."/>
        </authorList>
    </citation>
    <scope>NUCLEOTIDE SEQUENCE [LARGE SCALE GENOMIC DNA]</scope>
    <source>
        <strain evidence="3">FD-334 SS-4</strain>
    </source>
</reference>
<protein>
    <submittedName>
        <fullName evidence="2">Uncharacterized protein</fullName>
    </submittedName>
</protein>
<dbReference type="EMBL" id="KN817652">
    <property type="protein sequence ID" value="KJA15160.1"/>
    <property type="molecule type" value="Genomic_DNA"/>
</dbReference>
<feature type="compositionally biased region" description="Low complexity" evidence="1">
    <location>
        <begin position="953"/>
        <end position="967"/>
    </location>
</feature>
<feature type="region of interest" description="Disordered" evidence="1">
    <location>
        <begin position="917"/>
        <end position="1010"/>
    </location>
</feature>
<feature type="compositionally biased region" description="Low complexity" evidence="1">
    <location>
        <begin position="929"/>
        <end position="938"/>
    </location>
</feature>
<evidence type="ECO:0000313" key="2">
    <source>
        <dbReference type="EMBL" id="KJA15160.1"/>
    </source>
</evidence>
<keyword evidence="3" id="KW-1185">Reference proteome</keyword>
<evidence type="ECO:0000256" key="1">
    <source>
        <dbReference type="SAM" id="MobiDB-lite"/>
    </source>
</evidence>
<evidence type="ECO:0000313" key="3">
    <source>
        <dbReference type="Proteomes" id="UP000054270"/>
    </source>
</evidence>
<feature type="compositionally biased region" description="Acidic residues" evidence="1">
    <location>
        <begin position="126"/>
        <end position="142"/>
    </location>
</feature>
<feature type="compositionally biased region" description="Low complexity" evidence="1">
    <location>
        <begin position="21"/>
        <end position="39"/>
    </location>
</feature>
<proteinExistence type="predicted"/>
<feature type="region of interest" description="Disordered" evidence="1">
    <location>
        <begin position="116"/>
        <end position="208"/>
    </location>
</feature>
<feature type="compositionally biased region" description="Pro residues" evidence="1">
    <location>
        <begin position="1"/>
        <end position="10"/>
    </location>
</feature>
<organism evidence="2 3">
    <name type="scientific">Hypholoma sublateritium (strain FD-334 SS-4)</name>
    <dbReference type="NCBI Taxonomy" id="945553"/>
    <lineage>
        <taxon>Eukaryota</taxon>
        <taxon>Fungi</taxon>
        <taxon>Dikarya</taxon>
        <taxon>Basidiomycota</taxon>
        <taxon>Agaricomycotina</taxon>
        <taxon>Agaricomycetes</taxon>
        <taxon>Agaricomycetidae</taxon>
        <taxon>Agaricales</taxon>
        <taxon>Agaricineae</taxon>
        <taxon>Strophariaceae</taxon>
        <taxon>Hypholoma</taxon>
    </lineage>
</organism>
<feature type="region of interest" description="Disordered" evidence="1">
    <location>
        <begin position="325"/>
        <end position="664"/>
    </location>
</feature>
<sequence length="1032" mass="107230">MSTAPPPPAAVPHGAGPSGPAPACSAGPTASCSPSSRPSRPSRPPTPPRCVRCPSSTPTRCPGAGRRAGGHVPAPVQWTTRKEKAPLPLAPPGDDAPRYQPWRPRARVVRGAPLFGTGCDFGGFDRDEEEQEGDDDDDDDDESAAREYAGALWTSPASVETDLDADEDTASFSSSAASSLRSSRSASGASSTASSMASLSPECARGGALADDAEYADEVMDMYMDERRAPRARPRGRLHVRFSDDDALLSPLSPLSPLPAAGDANHDNVNDTNEIDDDTNSLSPLNAFSPLPKWGALPPLDEYEYPHATDDTDFDLSLRSWLPHADLPDEDELPPPTDPNADICMRSPWMPPAELPPDEDEDDLPPLPGLELHQHHAALPPDEDEDDRPPPAGEGEEEADELPPLPGIELRQHHAELPPDDEEEEEALEVLSSFGYSPAPVGSDQGDEPEFELEAASTSASAPADAHTPVDAHITKSAGLAQRNASRGKALEEEGGAYMHSPSVGEGVCARGTLDLTRAMSGSEREGEREAEEETDTKTETESSIAPEQETQTQTEPRAPPPTSPASSWTPAHGANFAPGGTSASCASCPYSPPPPPGTFITLAEPPAQSPSPRATRRTLPVFTTPPPASPPQPTCITPAPAPAPHLPNQRTTTLPSQPGTDTQAPWALFAPILGLGDGCAGEPPASPSRRRSTDLPALADDVFGLRAVRGVGAGVDVGVGGGVGGEVEVDGEGERPREKEREPFRAAFERTVWDVGGGLGLQLDMDAYFLPSPLDAGDWDPKRDADADADSDAAFARALAALPPDGEARRVLALRQRHRAGSLGVVFSPGGCVDVGAGGVDGPGTAAFGGAGDRERERDREKARELGALLRVKLGLDADASTSAPGAKATDSASPPARCCKPAAVDRLVASMVLARQADASRRRPARARTWSPAPTTQPAVPSGTPQPAARACTALSSASVTASACGEAPPPPGGRAKTPRSPLRQELLPDGEGEEGRGDGEGGGWASLASLVESPGALSPLCLGGGLALP</sequence>
<feature type="region of interest" description="Disordered" evidence="1">
    <location>
        <begin position="881"/>
        <end position="900"/>
    </location>
</feature>
<dbReference type="AlphaFoldDB" id="A0A0D2P3T0"/>
<feature type="compositionally biased region" description="Low complexity" evidence="1">
    <location>
        <begin position="170"/>
        <end position="200"/>
    </location>
</feature>
<dbReference type="Proteomes" id="UP000054270">
    <property type="component" value="Unassembled WGS sequence"/>
</dbReference>
<feature type="compositionally biased region" description="Low complexity" evidence="1">
    <location>
        <begin position="249"/>
        <end position="263"/>
    </location>
</feature>
<accession>A0A0D2P3T0</accession>